<sequence length="458" mass="51720">MFSRHSKKSSKTISTIKSGDAGGAFDPRKVNQQFNETDVGQQQSMQKSVQSAAYNLFRSPPPPMPPPPSLSEITKTTRTINQRRLSERKNSQELLPTPQPQQPKLKMLYGRDLKEYDNLNVEDLLGQLSAEELEQLSSEVDPDDSLLPPSERCKDQTTKDPTGPLRRRQLRNFLTKFAKEQEDWPEIKKFVPGLKLGKVWVPKPNDPDGGMEEKILLDLDDGAEEALSNATEADLVDLAGILGLHSMLNQDQYQASLLNKGQASYDKFESIVKSTKPKKILPPEPDNDVDPEKTAKQIMENDPNLTSLTWNNIKYIPRETFKKLFNALKTNTHLQELNLSNTGLTDGPAEKLIEALRVNTTLTKINIESNYVSGPMIRDLIEALLDKQYVVEFRASNQRPQIMGNRIEMEIAKLVQQNKTLLKLGLNFDVPDARHRVATQLQMNNDNCRIKRLAPVEG</sequence>
<organism evidence="5">
    <name type="scientific">Sarcoptes scabiei</name>
    <name type="common">Itch mite</name>
    <name type="synonym">Acarus scabiei</name>
    <dbReference type="NCBI Taxonomy" id="52283"/>
    <lineage>
        <taxon>Eukaryota</taxon>
        <taxon>Metazoa</taxon>
        <taxon>Ecdysozoa</taxon>
        <taxon>Arthropoda</taxon>
        <taxon>Chelicerata</taxon>
        <taxon>Arachnida</taxon>
        <taxon>Acari</taxon>
        <taxon>Acariformes</taxon>
        <taxon>Sarcoptiformes</taxon>
        <taxon>Astigmata</taxon>
        <taxon>Psoroptidia</taxon>
        <taxon>Sarcoptoidea</taxon>
        <taxon>Sarcoptidae</taxon>
        <taxon>Sarcoptinae</taxon>
        <taxon>Sarcoptes</taxon>
    </lineage>
</organism>
<dbReference type="GO" id="GO:0005856">
    <property type="term" value="C:cytoskeleton"/>
    <property type="evidence" value="ECO:0007669"/>
    <property type="project" value="UniProtKB-SubCell"/>
</dbReference>
<feature type="compositionally biased region" description="Basic residues" evidence="4">
    <location>
        <begin position="1"/>
        <end position="10"/>
    </location>
</feature>
<keyword evidence="7" id="KW-1185">Reference proteome</keyword>
<name>A0A834RCK5_SARSC</name>
<reference evidence="6" key="3">
    <citation type="submission" date="2022-06" db="UniProtKB">
        <authorList>
            <consortium name="EnsemblMetazoa"/>
        </authorList>
    </citation>
    <scope>IDENTIFICATION</scope>
</reference>
<evidence type="ECO:0000256" key="4">
    <source>
        <dbReference type="SAM" id="MobiDB-lite"/>
    </source>
</evidence>
<dbReference type="InterPro" id="IPR032675">
    <property type="entry name" value="LRR_dom_sf"/>
</dbReference>
<feature type="compositionally biased region" description="Pro residues" evidence="4">
    <location>
        <begin position="59"/>
        <end position="69"/>
    </location>
</feature>
<dbReference type="PANTHER" id="PTHR10901">
    <property type="entry name" value="TROPOMODULIN"/>
    <property type="match status" value="1"/>
</dbReference>
<keyword evidence="2" id="KW-0963">Cytoplasm</keyword>
<dbReference type="OrthoDB" id="2163268at2759"/>
<dbReference type="AlphaFoldDB" id="A0A834RCK5"/>
<dbReference type="Proteomes" id="UP000070412">
    <property type="component" value="Unassembled WGS sequence"/>
</dbReference>
<proteinExistence type="predicted"/>
<evidence type="ECO:0000256" key="1">
    <source>
        <dbReference type="ARBA" id="ARBA00004245"/>
    </source>
</evidence>
<feature type="compositionally biased region" description="Polar residues" evidence="4">
    <location>
        <begin position="30"/>
        <end position="53"/>
    </location>
</feature>
<feature type="compositionally biased region" description="Low complexity" evidence="4">
    <location>
        <begin position="92"/>
        <end position="105"/>
    </location>
</feature>
<dbReference type="Pfam" id="PF03250">
    <property type="entry name" value="Tropomodulin"/>
    <property type="match status" value="1"/>
</dbReference>
<dbReference type="Gene3D" id="3.80.10.10">
    <property type="entry name" value="Ribonuclease Inhibitor"/>
    <property type="match status" value="1"/>
</dbReference>
<dbReference type="InterPro" id="IPR004934">
    <property type="entry name" value="TMOD"/>
</dbReference>
<evidence type="ECO:0000313" key="6">
    <source>
        <dbReference type="EnsemblMetazoa" id="KAF7494754.1"/>
    </source>
</evidence>
<reference evidence="5" key="2">
    <citation type="submission" date="2020-01" db="EMBL/GenBank/DDBJ databases">
        <authorList>
            <person name="Korhonen P.K.K."/>
            <person name="Guangxu M.G."/>
            <person name="Wang T.W."/>
            <person name="Stroehlein A.J.S."/>
            <person name="Young N.D."/>
            <person name="Ang C.-S.A."/>
            <person name="Fernando D.W.F."/>
            <person name="Lu H.L."/>
            <person name="Taylor S.T."/>
            <person name="Ehtesham M.E.M."/>
            <person name="Najaraj S.H.N."/>
            <person name="Harsha G.H.G."/>
            <person name="Madugundu A.M."/>
            <person name="Renuse S.R."/>
            <person name="Holt D.H."/>
            <person name="Pandey A.P."/>
            <person name="Papenfuss A.P."/>
            <person name="Gasser R.B.G."/>
            <person name="Fischer K.F."/>
        </authorList>
    </citation>
    <scope>NUCLEOTIDE SEQUENCE</scope>
    <source>
        <strain evidence="5">SSS_KF_BRIS2020</strain>
    </source>
</reference>
<accession>A0A834RCK5</accession>
<evidence type="ECO:0000256" key="2">
    <source>
        <dbReference type="ARBA" id="ARBA00022490"/>
    </source>
</evidence>
<dbReference type="GO" id="GO:0007015">
    <property type="term" value="P:actin filament organization"/>
    <property type="evidence" value="ECO:0007669"/>
    <property type="project" value="TreeGrafter"/>
</dbReference>
<dbReference type="SMART" id="SM00368">
    <property type="entry name" value="LRR_RI"/>
    <property type="match status" value="2"/>
</dbReference>
<dbReference type="GO" id="GO:0005523">
    <property type="term" value="F:tropomyosin binding"/>
    <property type="evidence" value="ECO:0007669"/>
    <property type="project" value="InterPro"/>
</dbReference>
<keyword evidence="3" id="KW-0206">Cytoskeleton</keyword>
<protein>
    <submittedName>
        <fullName evidence="5">Tropomodulin</fullName>
    </submittedName>
</protein>
<evidence type="ECO:0000313" key="5">
    <source>
        <dbReference type="EMBL" id="KAF7494754.1"/>
    </source>
</evidence>
<reference evidence="7" key="1">
    <citation type="journal article" date="2020" name="PLoS Negl. Trop. Dis.">
        <title>High-quality nuclear genome for Sarcoptes scabiei-A critical resource for a neglected parasite.</title>
        <authorList>
            <person name="Korhonen P.K."/>
            <person name="Gasser R.B."/>
            <person name="Ma G."/>
            <person name="Wang T."/>
            <person name="Stroehlein A.J."/>
            <person name="Young N.D."/>
            <person name="Ang C.S."/>
            <person name="Fernando D.D."/>
            <person name="Lu H.C."/>
            <person name="Taylor S."/>
            <person name="Reynolds S.L."/>
            <person name="Mofiz E."/>
            <person name="Najaraj S.H."/>
            <person name="Gowda H."/>
            <person name="Madugundu A."/>
            <person name="Renuse S."/>
            <person name="Holt D."/>
            <person name="Pandey A."/>
            <person name="Papenfuss A.T."/>
            <person name="Fischer K."/>
        </authorList>
    </citation>
    <scope>NUCLEOTIDE SEQUENCE [LARGE SCALE GENOMIC DNA]</scope>
</reference>
<evidence type="ECO:0000256" key="3">
    <source>
        <dbReference type="ARBA" id="ARBA00023212"/>
    </source>
</evidence>
<dbReference type="FunFam" id="3.80.10.10:FF:000099">
    <property type="entry name" value="Tropomodulin, isoform C"/>
    <property type="match status" value="1"/>
</dbReference>
<comment type="subcellular location">
    <subcellularLocation>
        <location evidence="1">Cytoplasm</location>
        <location evidence="1">Cytoskeleton</location>
    </subcellularLocation>
</comment>
<dbReference type="EnsemblMetazoa" id="SSS_6594s_mrna">
    <property type="protein sequence ID" value="KAF7494754.1"/>
    <property type="gene ID" value="SSS_6594"/>
</dbReference>
<dbReference type="PANTHER" id="PTHR10901:SF6">
    <property type="entry name" value="TROPOMODULIN, ISOFORM N"/>
    <property type="match status" value="1"/>
</dbReference>
<dbReference type="GO" id="GO:0030239">
    <property type="term" value="P:myofibril assembly"/>
    <property type="evidence" value="ECO:0007669"/>
    <property type="project" value="TreeGrafter"/>
</dbReference>
<dbReference type="SUPFAM" id="SSF52047">
    <property type="entry name" value="RNI-like"/>
    <property type="match status" value="1"/>
</dbReference>
<feature type="region of interest" description="Disordered" evidence="4">
    <location>
        <begin position="135"/>
        <end position="164"/>
    </location>
</feature>
<gene>
    <name evidence="5" type="ORF">SSS_6594</name>
</gene>
<dbReference type="GO" id="GO:0051694">
    <property type="term" value="P:pointed-end actin filament capping"/>
    <property type="evidence" value="ECO:0007669"/>
    <property type="project" value="InterPro"/>
</dbReference>
<evidence type="ECO:0000313" key="7">
    <source>
        <dbReference type="Proteomes" id="UP000070412"/>
    </source>
</evidence>
<dbReference type="EMBL" id="WVUK01000052">
    <property type="protein sequence ID" value="KAF7494754.1"/>
    <property type="molecule type" value="Genomic_DNA"/>
</dbReference>
<dbReference type="GO" id="GO:0030016">
    <property type="term" value="C:myofibril"/>
    <property type="evidence" value="ECO:0007669"/>
    <property type="project" value="TreeGrafter"/>
</dbReference>
<feature type="region of interest" description="Disordered" evidence="4">
    <location>
        <begin position="1"/>
        <end position="105"/>
    </location>
</feature>
<feature type="compositionally biased region" description="Polar residues" evidence="4">
    <location>
        <begin position="71"/>
        <end position="83"/>
    </location>
</feature>